<dbReference type="Pfam" id="PF11735">
    <property type="entry name" value="CAP59_mtransfer"/>
    <property type="match status" value="1"/>
</dbReference>
<dbReference type="SUPFAM" id="SSF53448">
    <property type="entry name" value="Nucleotide-diphospho-sugar transferases"/>
    <property type="match status" value="1"/>
</dbReference>
<dbReference type="Proteomes" id="UP000001357">
    <property type="component" value="Unassembled WGS sequence"/>
</dbReference>
<evidence type="ECO:0000256" key="1">
    <source>
        <dbReference type="SAM" id="Phobius"/>
    </source>
</evidence>
<sequence>MSLWRRFTIFRHRFARVCQLHIAFTCRGVPCRITLGNVLAVLLVLVSFFSLHALSLRYPLRTFTTGRRLYAAFIDSDVTIAQDTMLQLLPEHIQDRPKEFTVVILGLCRDNEQMLPRTMASLHKIGKLFKNYQILILENDSVDQTPALLRQLAREDDHVHALSLQLYDDTLPFQFGEKSKRRTYAMAKLRNRLVDMMRAAPYNTADYAIVVDMDLVTLPAERAIQAAFRLNFDVVCAHGINWHVHLFGGRRHYDDFAIQDMAGNRVRYACSTCGEPAIDPLELGPETPALRLQSCFGGFAIYNRSIFDHCKYSGDDCEHLSFHMCAIDHGYEQIYLDPHMVLVR</sequence>
<evidence type="ECO:0000313" key="3">
    <source>
        <dbReference type="Proteomes" id="UP000001357"/>
    </source>
</evidence>
<dbReference type="RefSeq" id="XP_001744730.1">
    <property type="nucleotide sequence ID" value="XM_001744678.1"/>
</dbReference>
<proteinExistence type="predicted"/>
<dbReference type="KEGG" id="mbr:MONBRDRAFT_24295"/>
<dbReference type="InParanoid" id="A9UVZ8"/>
<name>A9UVZ8_MONBE</name>
<accession>A9UVZ8</accession>
<keyword evidence="1" id="KW-0812">Transmembrane</keyword>
<keyword evidence="1" id="KW-1133">Transmembrane helix</keyword>
<dbReference type="OMA" id="CANTWPE"/>
<dbReference type="eggNOG" id="ENOG502TFND">
    <property type="taxonomic scope" value="Eukaryota"/>
</dbReference>
<dbReference type="CDD" id="cd00761">
    <property type="entry name" value="Glyco_tranf_GTA_type"/>
    <property type="match status" value="1"/>
</dbReference>
<keyword evidence="3" id="KW-1185">Reference proteome</keyword>
<dbReference type="EMBL" id="CH991547">
    <property type="protein sequence ID" value="EDQ90679.1"/>
    <property type="molecule type" value="Genomic_DNA"/>
</dbReference>
<dbReference type="InterPro" id="IPR029044">
    <property type="entry name" value="Nucleotide-diphossugar_trans"/>
</dbReference>
<evidence type="ECO:0000313" key="2">
    <source>
        <dbReference type="EMBL" id="EDQ90679.1"/>
    </source>
</evidence>
<dbReference type="GeneID" id="5889757"/>
<dbReference type="Gene3D" id="3.90.550.10">
    <property type="entry name" value="Spore Coat Polysaccharide Biosynthesis Protein SpsA, Chain A"/>
    <property type="match status" value="1"/>
</dbReference>
<gene>
    <name evidence="2" type="ORF">MONBRDRAFT_24295</name>
</gene>
<dbReference type="AlphaFoldDB" id="A9UVZ8"/>
<organism evidence="2 3">
    <name type="scientific">Monosiga brevicollis</name>
    <name type="common">Choanoflagellate</name>
    <dbReference type="NCBI Taxonomy" id="81824"/>
    <lineage>
        <taxon>Eukaryota</taxon>
        <taxon>Choanoflagellata</taxon>
        <taxon>Craspedida</taxon>
        <taxon>Salpingoecidae</taxon>
        <taxon>Monosiga</taxon>
    </lineage>
</organism>
<reference evidence="2 3" key="1">
    <citation type="journal article" date="2008" name="Nature">
        <title>The genome of the choanoflagellate Monosiga brevicollis and the origin of metazoans.</title>
        <authorList>
            <consortium name="JGI Sequencing"/>
            <person name="King N."/>
            <person name="Westbrook M.J."/>
            <person name="Young S.L."/>
            <person name="Kuo A."/>
            <person name="Abedin M."/>
            <person name="Chapman J."/>
            <person name="Fairclough S."/>
            <person name="Hellsten U."/>
            <person name="Isogai Y."/>
            <person name="Letunic I."/>
            <person name="Marr M."/>
            <person name="Pincus D."/>
            <person name="Putnam N."/>
            <person name="Rokas A."/>
            <person name="Wright K.J."/>
            <person name="Zuzow R."/>
            <person name="Dirks W."/>
            <person name="Good M."/>
            <person name="Goodstein D."/>
            <person name="Lemons D."/>
            <person name="Li W."/>
            <person name="Lyons J.B."/>
            <person name="Morris A."/>
            <person name="Nichols S."/>
            <person name="Richter D.J."/>
            <person name="Salamov A."/>
            <person name="Bork P."/>
            <person name="Lim W.A."/>
            <person name="Manning G."/>
            <person name="Miller W.T."/>
            <person name="McGinnis W."/>
            <person name="Shapiro H."/>
            <person name="Tjian R."/>
            <person name="Grigoriev I.V."/>
            <person name="Rokhsar D."/>
        </authorList>
    </citation>
    <scope>NUCLEOTIDE SEQUENCE [LARGE SCALE GENOMIC DNA]</scope>
    <source>
        <strain evidence="3">MX1 / ATCC 50154</strain>
    </source>
</reference>
<keyword evidence="1" id="KW-0472">Membrane</keyword>
<protein>
    <submittedName>
        <fullName evidence="2">Uncharacterized protein</fullName>
    </submittedName>
</protein>
<feature type="transmembrane region" description="Helical" evidence="1">
    <location>
        <begin position="38"/>
        <end position="60"/>
    </location>
</feature>
<dbReference type="InterPro" id="IPR021047">
    <property type="entry name" value="Mannosyltransferase_CMT1"/>
</dbReference>